<evidence type="ECO:0000256" key="4">
    <source>
        <dbReference type="ARBA" id="ARBA00022475"/>
    </source>
</evidence>
<comment type="function">
    <text evidence="11">Mediates influx of magnesium ions. Alternates between open and closed states. Activated by low cytoplasmic Mg(2+) levels. Inactive when cytoplasmic Mg(2+) levels are high.</text>
</comment>
<evidence type="ECO:0000256" key="9">
    <source>
        <dbReference type="ARBA" id="ARBA00023136"/>
    </source>
</evidence>
<dbReference type="Proteomes" id="UP000185781">
    <property type="component" value="Unassembled WGS sequence"/>
</dbReference>
<evidence type="ECO:0000313" key="13">
    <source>
        <dbReference type="EMBL" id="SIT19760.1"/>
    </source>
</evidence>
<dbReference type="SUPFAM" id="SSF144083">
    <property type="entry name" value="Magnesium transport protein CorA, transmembrane region"/>
    <property type="match status" value="1"/>
</dbReference>
<evidence type="ECO:0000256" key="5">
    <source>
        <dbReference type="ARBA" id="ARBA00022692"/>
    </source>
</evidence>
<dbReference type="EMBL" id="FTOV01000010">
    <property type="protein sequence ID" value="SIT19760.1"/>
    <property type="molecule type" value="Genomic_DNA"/>
</dbReference>
<dbReference type="SUPFAM" id="SSF143865">
    <property type="entry name" value="CorA soluble domain-like"/>
    <property type="match status" value="1"/>
</dbReference>
<name>A0A1N7QA62_9FLAO</name>
<evidence type="ECO:0000256" key="6">
    <source>
        <dbReference type="ARBA" id="ARBA00022842"/>
    </source>
</evidence>
<dbReference type="GO" id="GO:0015095">
    <property type="term" value="F:magnesium ion transmembrane transporter activity"/>
    <property type="evidence" value="ECO:0007669"/>
    <property type="project" value="TreeGrafter"/>
</dbReference>
<dbReference type="InterPro" id="IPR045861">
    <property type="entry name" value="CorA_cytoplasmic_dom"/>
</dbReference>
<dbReference type="GO" id="GO:0005886">
    <property type="term" value="C:plasma membrane"/>
    <property type="evidence" value="ECO:0007669"/>
    <property type="project" value="UniProtKB-SubCell"/>
</dbReference>
<keyword evidence="3" id="KW-0813">Transport</keyword>
<feature type="transmembrane region" description="Helical" evidence="12">
    <location>
        <begin position="256"/>
        <end position="276"/>
    </location>
</feature>
<evidence type="ECO:0000256" key="2">
    <source>
        <dbReference type="ARBA" id="ARBA00009765"/>
    </source>
</evidence>
<evidence type="ECO:0000256" key="12">
    <source>
        <dbReference type="SAM" id="Phobius"/>
    </source>
</evidence>
<keyword evidence="8" id="KW-0406">Ion transport</keyword>
<dbReference type="PANTHER" id="PTHR46494:SF1">
    <property type="entry name" value="CORA FAMILY METAL ION TRANSPORTER (EUROFUNG)"/>
    <property type="match status" value="1"/>
</dbReference>
<gene>
    <name evidence="13" type="ORF">SAMN05421785_11024</name>
</gene>
<keyword evidence="6" id="KW-0460">Magnesium</keyword>
<comment type="subcellular location">
    <subcellularLocation>
        <location evidence="1">Cell membrane</location>
        <topology evidence="1">Multi-pass membrane protein</topology>
    </subcellularLocation>
</comment>
<evidence type="ECO:0000256" key="1">
    <source>
        <dbReference type="ARBA" id="ARBA00004651"/>
    </source>
</evidence>
<keyword evidence="4" id="KW-1003">Cell membrane</keyword>
<dbReference type="Gene3D" id="3.30.460.20">
    <property type="entry name" value="CorA soluble domain-like"/>
    <property type="match status" value="1"/>
</dbReference>
<evidence type="ECO:0000256" key="8">
    <source>
        <dbReference type="ARBA" id="ARBA00023065"/>
    </source>
</evidence>
<dbReference type="GO" id="GO:0000287">
    <property type="term" value="F:magnesium ion binding"/>
    <property type="evidence" value="ECO:0007669"/>
    <property type="project" value="TreeGrafter"/>
</dbReference>
<dbReference type="PANTHER" id="PTHR46494">
    <property type="entry name" value="CORA FAMILY METAL ION TRANSPORTER (EUROFUNG)"/>
    <property type="match status" value="1"/>
</dbReference>
<proteinExistence type="inferred from homology"/>
<dbReference type="GO" id="GO:0015087">
    <property type="term" value="F:cobalt ion transmembrane transporter activity"/>
    <property type="evidence" value="ECO:0007669"/>
    <property type="project" value="TreeGrafter"/>
</dbReference>
<dbReference type="Gene3D" id="1.20.58.340">
    <property type="entry name" value="Magnesium transport protein CorA, transmembrane region"/>
    <property type="match status" value="2"/>
</dbReference>
<evidence type="ECO:0000256" key="7">
    <source>
        <dbReference type="ARBA" id="ARBA00022989"/>
    </source>
</evidence>
<dbReference type="Pfam" id="PF01544">
    <property type="entry name" value="CorA"/>
    <property type="match status" value="1"/>
</dbReference>
<reference evidence="13 14" key="1">
    <citation type="submission" date="2017-01" db="EMBL/GenBank/DDBJ databases">
        <authorList>
            <person name="Mah S.A."/>
            <person name="Swanson W.J."/>
            <person name="Moy G.W."/>
            <person name="Vacquier V.D."/>
        </authorList>
    </citation>
    <scope>NUCLEOTIDE SEQUENCE [LARGE SCALE GENOMIC DNA]</scope>
    <source>
        <strain evidence="13 14">DSM 18014</strain>
    </source>
</reference>
<dbReference type="STRING" id="373672.SAMN05421785_11024"/>
<keyword evidence="9 12" id="KW-0472">Membrane</keyword>
<keyword evidence="5 12" id="KW-0812">Transmembrane</keyword>
<keyword evidence="7 12" id="KW-1133">Transmembrane helix</keyword>
<dbReference type="AlphaFoldDB" id="A0A1N7QA62"/>
<dbReference type="InterPro" id="IPR045863">
    <property type="entry name" value="CorA_TM1_TM2"/>
</dbReference>
<protein>
    <submittedName>
        <fullName evidence="13">Magnesium transporter</fullName>
    </submittedName>
</protein>
<evidence type="ECO:0000256" key="3">
    <source>
        <dbReference type="ARBA" id="ARBA00022448"/>
    </source>
</evidence>
<dbReference type="CDD" id="cd12832">
    <property type="entry name" value="TmCorA-like_u3"/>
    <property type="match status" value="1"/>
</dbReference>
<dbReference type="InterPro" id="IPR002523">
    <property type="entry name" value="MgTranspt_CorA/ZnTranspt_ZntB"/>
</dbReference>
<evidence type="ECO:0000313" key="14">
    <source>
        <dbReference type="Proteomes" id="UP000185781"/>
    </source>
</evidence>
<evidence type="ECO:0000256" key="10">
    <source>
        <dbReference type="ARBA" id="ARBA00034269"/>
    </source>
</evidence>
<organism evidence="13 14">
    <name type="scientific">Chryseobacterium gambrini</name>
    <dbReference type="NCBI Taxonomy" id="373672"/>
    <lineage>
        <taxon>Bacteria</taxon>
        <taxon>Pseudomonadati</taxon>
        <taxon>Bacteroidota</taxon>
        <taxon>Flavobacteriia</taxon>
        <taxon>Flavobacteriales</taxon>
        <taxon>Weeksellaceae</taxon>
        <taxon>Chryseobacterium group</taxon>
        <taxon>Chryseobacterium</taxon>
    </lineage>
</organism>
<dbReference type="FunFam" id="1.20.58.340:FF:000004">
    <property type="entry name" value="Magnesium transport protein CorA"/>
    <property type="match status" value="1"/>
</dbReference>
<dbReference type="GO" id="GO:0050897">
    <property type="term" value="F:cobalt ion binding"/>
    <property type="evidence" value="ECO:0007669"/>
    <property type="project" value="TreeGrafter"/>
</dbReference>
<accession>A0A1N7QA62</accession>
<feature type="transmembrane region" description="Helical" evidence="12">
    <location>
        <begin position="288"/>
        <end position="307"/>
    </location>
</feature>
<sequence>MRHSISKYYYFYGMPIDTIYRDSQCEWVDVEAPTAEDLKFLHERYEINNLLLEDTLDPNHLPKYEEDGEVKFFLLRESTELERKNLNTISDISTKIGIFILGRTIITIHRMKTKSIAETKKQLSAMKTETTSKNIALKIALLIMKSFDDESVSLLETMDNIENEIFLKNTNHTNQIKRLYKLKRKSGLNSRVLTISTDAIDKFKLLGLQDSEVYDLKDKHKDVVADFDHLNAQITNLIGMFLALSDQKANQVMKVLAIYSVYFLPITFIAGVYGMNFDNMPELHTQHGYFYTLGLMALVVICTFIYARRKQW</sequence>
<evidence type="ECO:0000256" key="11">
    <source>
        <dbReference type="ARBA" id="ARBA00045497"/>
    </source>
</evidence>
<comment type="similarity">
    <text evidence="2">Belongs to the CorA metal ion transporter (MIT) (TC 1.A.35) family.</text>
</comment>
<comment type="catalytic activity">
    <reaction evidence="10">
        <text>Mg(2+)(in) = Mg(2+)(out)</text>
        <dbReference type="Rhea" id="RHEA:29827"/>
        <dbReference type="ChEBI" id="CHEBI:18420"/>
    </reaction>
</comment>